<dbReference type="EMBL" id="JAIWYP010000014">
    <property type="protein sequence ID" value="KAH3709866.1"/>
    <property type="molecule type" value="Genomic_DNA"/>
</dbReference>
<dbReference type="AlphaFoldDB" id="A0A9D3Z3B8"/>
<dbReference type="Proteomes" id="UP000828390">
    <property type="component" value="Unassembled WGS sequence"/>
</dbReference>
<protein>
    <submittedName>
        <fullName evidence="1">Uncharacterized protein</fullName>
    </submittedName>
</protein>
<evidence type="ECO:0000313" key="2">
    <source>
        <dbReference type="Proteomes" id="UP000828390"/>
    </source>
</evidence>
<accession>A0A9D3Z3B8</accession>
<name>A0A9D3Z3B8_DREPO</name>
<proteinExistence type="predicted"/>
<evidence type="ECO:0000313" key="1">
    <source>
        <dbReference type="EMBL" id="KAH3709866.1"/>
    </source>
</evidence>
<organism evidence="1 2">
    <name type="scientific">Dreissena polymorpha</name>
    <name type="common">Zebra mussel</name>
    <name type="synonym">Mytilus polymorpha</name>
    <dbReference type="NCBI Taxonomy" id="45954"/>
    <lineage>
        <taxon>Eukaryota</taxon>
        <taxon>Metazoa</taxon>
        <taxon>Spiralia</taxon>
        <taxon>Lophotrochozoa</taxon>
        <taxon>Mollusca</taxon>
        <taxon>Bivalvia</taxon>
        <taxon>Autobranchia</taxon>
        <taxon>Heteroconchia</taxon>
        <taxon>Euheterodonta</taxon>
        <taxon>Imparidentia</taxon>
        <taxon>Neoheterodontei</taxon>
        <taxon>Myida</taxon>
        <taxon>Dreissenoidea</taxon>
        <taxon>Dreissenidae</taxon>
        <taxon>Dreissena</taxon>
    </lineage>
</organism>
<comment type="caution">
    <text evidence="1">The sequence shown here is derived from an EMBL/GenBank/DDBJ whole genome shotgun (WGS) entry which is preliminary data.</text>
</comment>
<reference evidence="1" key="2">
    <citation type="submission" date="2020-11" db="EMBL/GenBank/DDBJ databases">
        <authorList>
            <person name="McCartney M.A."/>
            <person name="Auch B."/>
            <person name="Kono T."/>
            <person name="Mallez S."/>
            <person name="Becker A."/>
            <person name="Gohl D.M."/>
            <person name="Silverstein K.A.T."/>
            <person name="Koren S."/>
            <person name="Bechman K.B."/>
            <person name="Herman A."/>
            <person name="Abrahante J.E."/>
            <person name="Garbe J."/>
        </authorList>
    </citation>
    <scope>NUCLEOTIDE SEQUENCE</scope>
    <source>
        <strain evidence="1">Duluth1</strain>
        <tissue evidence="1">Whole animal</tissue>
    </source>
</reference>
<gene>
    <name evidence="1" type="ORF">DPMN_069331</name>
</gene>
<reference evidence="1" key="1">
    <citation type="journal article" date="2019" name="bioRxiv">
        <title>The Genome of the Zebra Mussel, Dreissena polymorpha: A Resource for Invasive Species Research.</title>
        <authorList>
            <person name="McCartney M.A."/>
            <person name="Auch B."/>
            <person name="Kono T."/>
            <person name="Mallez S."/>
            <person name="Zhang Y."/>
            <person name="Obille A."/>
            <person name="Becker A."/>
            <person name="Abrahante J.E."/>
            <person name="Garbe J."/>
            <person name="Badalamenti J.P."/>
            <person name="Herman A."/>
            <person name="Mangelson H."/>
            <person name="Liachko I."/>
            <person name="Sullivan S."/>
            <person name="Sone E.D."/>
            <person name="Koren S."/>
            <person name="Silverstein K.A.T."/>
            <person name="Beckman K.B."/>
            <person name="Gohl D.M."/>
        </authorList>
    </citation>
    <scope>NUCLEOTIDE SEQUENCE</scope>
    <source>
        <strain evidence="1">Duluth1</strain>
        <tissue evidence="1">Whole animal</tissue>
    </source>
</reference>
<sequence length="102" mass="11919">MALELKSRLECIIKCGYGPHCPDDPPYMLSSGWASFVELLMIMRKLYVCIRISLSYCTRTVTMKRYSYFMIVQYSYGHHEALFVFHDHTVLVRSPLRTICVS</sequence>
<keyword evidence="2" id="KW-1185">Reference proteome</keyword>